<dbReference type="GO" id="GO:0047804">
    <property type="term" value="F:cysteine-S-conjugate beta-lyase activity"/>
    <property type="evidence" value="ECO:0007669"/>
    <property type="project" value="UniProtKB-EC"/>
</dbReference>
<comment type="similarity">
    <text evidence="5">Belongs to the class-II pyridoxal-phosphate-dependent aminotransferase family. MalY/PatB cystathionine beta-lyase subfamily.</text>
</comment>
<proteinExistence type="inferred from homology"/>
<keyword evidence="8" id="KW-1185">Reference proteome</keyword>
<evidence type="ECO:0000259" key="6">
    <source>
        <dbReference type="Pfam" id="PF00155"/>
    </source>
</evidence>
<accession>A0A371INY1</accession>
<dbReference type="InterPro" id="IPR015421">
    <property type="entry name" value="PyrdxlP-dep_Trfase_major"/>
</dbReference>
<dbReference type="SUPFAM" id="SSF53383">
    <property type="entry name" value="PLP-dependent transferases"/>
    <property type="match status" value="1"/>
</dbReference>
<dbReference type="Gene3D" id="3.40.640.10">
    <property type="entry name" value="Type I PLP-dependent aspartate aminotransferase-like (Major domain)"/>
    <property type="match status" value="1"/>
</dbReference>
<comment type="caution">
    <text evidence="7">The sequence shown here is derived from an EMBL/GenBank/DDBJ whole genome shotgun (WGS) entry which is preliminary data.</text>
</comment>
<sequence length="401" mass="45955">MQLKYDFDKIIDRSSTHTRAIDEIPIPNATVNKAFTKIPMWIADMNFETVPSIPREIIKRTEHPLYGYFNLPDEYFDAIINWQSKNNGVKLQKENIGYENGVLGGVVAVANISGASGSDILIHKPTYLGFTKSLKNSGFNLVHSPLYIDSDGIWRMDYEDMETKIKEKNIHTAVFCNPHNPAGRAWTKEEIEKAYEIYKKYDVTVIEDCIWSDLVINDNKFTPAQSINEDAKMRTVSFYAPSKTFNLAGLVGAYHIVYNKTLSDKLLKQSSLCYYNKPNVLSVSALIGGYNEEGHEWMCELRQALSNNVNYVYDYINEHFDGVKLQLPEATYLVYLDVSKWLQKHNMTLDELLNLGVNYGIIWQDGRDFLNPDTIRLNLALPHSLVKDAMDRLDKYVFNAN</sequence>
<dbReference type="GO" id="GO:0030170">
    <property type="term" value="F:pyridoxal phosphate binding"/>
    <property type="evidence" value="ECO:0007669"/>
    <property type="project" value="InterPro"/>
</dbReference>
<feature type="domain" description="Aminotransferase class I/classII large" evidence="6">
    <location>
        <begin position="62"/>
        <end position="393"/>
    </location>
</feature>
<name>A0A371INY1_9FIRM</name>
<organism evidence="7 8">
    <name type="scientific">Criibacterium bergeronii</name>
    <dbReference type="NCBI Taxonomy" id="1871336"/>
    <lineage>
        <taxon>Bacteria</taxon>
        <taxon>Bacillati</taxon>
        <taxon>Bacillota</taxon>
        <taxon>Clostridia</taxon>
        <taxon>Peptostreptococcales</taxon>
        <taxon>Filifactoraceae</taxon>
        <taxon>Criibacterium</taxon>
    </lineage>
</organism>
<evidence type="ECO:0000256" key="3">
    <source>
        <dbReference type="ARBA" id="ARBA00022898"/>
    </source>
</evidence>
<dbReference type="Pfam" id="PF00155">
    <property type="entry name" value="Aminotran_1_2"/>
    <property type="match status" value="1"/>
</dbReference>
<dbReference type="AlphaFoldDB" id="A0A371INY1"/>
<reference evidence="7 8" key="1">
    <citation type="journal article" date="2016" name="Genome Announc.">
        <title>Draft Genome Sequence of Criibacterium bergeronii gen. nov., sp. nov., Strain CCRI-22567T, Isolated from a Vaginal Sample from a Woman with Bacterial Vaginosis.</title>
        <authorList>
            <person name="Maheux A.F."/>
            <person name="Berube E."/>
            <person name="Boudreau D.K."/>
            <person name="Raymond F."/>
            <person name="Corbeil J."/>
            <person name="Roy P.H."/>
            <person name="Boissinot M."/>
            <person name="Omar R.F."/>
        </authorList>
    </citation>
    <scope>NUCLEOTIDE SEQUENCE [LARGE SCALE GENOMIC DNA]</scope>
    <source>
        <strain evidence="7 8">CCRI-22567</strain>
    </source>
</reference>
<gene>
    <name evidence="7" type="ORF">BBG48_000355</name>
</gene>
<dbReference type="InterPro" id="IPR004839">
    <property type="entry name" value="Aminotransferase_I/II_large"/>
</dbReference>
<evidence type="ECO:0000313" key="8">
    <source>
        <dbReference type="Proteomes" id="UP000093352"/>
    </source>
</evidence>
<evidence type="ECO:0000256" key="5">
    <source>
        <dbReference type="ARBA" id="ARBA00037974"/>
    </source>
</evidence>
<evidence type="ECO:0000313" key="7">
    <source>
        <dbReference type="EMBL" id="RDY22204.1"/>
    </source>
</evidence>
<dbReference type="EC" id="4.4.1.13" evidence="2"/>
<protein>
    <recommendedName>
        <fullName evidence="2">cysteine-S-conjugate beta-lyase</fullName>
        <ecNumber evidence="2">4.4.1.13</ecNumber>
    </recommendedName>
</protein>
<dbReference type="InterPro" id="IPR015424">
    <property type="entry name" value="PyrdxlP-dep_Trfase"/>
</dbReference>
<dbReference type="STRING" id="1871336.BBG48_00650"/>
<dbReference type="Gene3D" id="3.90.1150.10">
    <property type="entry name" value="Aspartate Aminotransferase, domain 1"/>
    <property type="match status" value="1"/>
</dbReference>
<dbReference type="RefSeq" id="WP_068911536.1">
    <property type="nucleotide sequence ID" value="NZ_MBEW02000001.1"/>
</dbReference>
<dbReference type="InterPro" id="IPR051798">
    <property type="entry name" value="Class-II_PLP-Dep_Aminotrans"/>
</dbReference>
<evidence type="ECO:0000256" key="2">
    <source>
        <dbReference type="ARBA" id="ARBA00012224"/>
    </source>
</evidence>
<comment type="cofactor">
    <cofactor evidence="1">
        <name>pyridoxal 5'-phosphate</name>
        <dbReference type="ChEBI" id="CHEBI:597326"/>
    </cofactor>
</comment>
<keyword evidence="7" id="KW-0808">Transferase</keyword>
<dbReference type="PANTHER" id="PTHR43525">
    <property type="entry name" value="PROTEIN MALY"/>
    <property type="match status" value="1"/>
</dbReference>
<dbReference type="GO" id="GO:0008483">
    <property type="term" value="F:transaminase activity"/>
    <property type="evidence" value="ECO:0007669"/>
    <property type="project" value="UniProtKB-KW"/>
</dbReference>
<dbReference type="PANTHER" id="PTHR43525:SF1">
    <property type="entry name" value="PROTEIN MALY"/>
    <property type="match status" value="1"/>
</dbReference>
<keyword evidence="7" id="KW-0032">Aminotransferase</keyword>
<dbReference type="CDD" id="cd00609">
    <property type="entry name" value="AAT_like"/>
    <property type="match status" value="1"/>
</dbReference>
<evidence type="ECO:0000256" key="4">
    <source>
        <dbReference type="ARBA" id="ARBA00023239"/>
    </source>
</evidence>
<keyword evidence="3" id="KW-0663">Pyridoxal phosphate</keyword>
<dbReference type="Proteomes" id="UP000093352">
    <property type="component" value="Unassembled WGS sequence"/>
</dbReference>
<dbReference type="EMBL" id="MBEW02000001">
    <property type="protein sequence ID" value="RDY22204.1"/>
    <property type="molecule type" value="Genomic_DNA"/>
</dbReference>
<keyword evidence="4" id="KW-0456">Lyase</keyword>
<dbReference type="InterPro" id="IPR015422">
    <property type="entry name" value="PyrdxlP-dep_Trfase_small"/>
</dbReference>
<evidence type="ECO:0000256" key="1">
    <source>
        <dbReference type="ARBA" id="ARBA00001933"/>
    </source>
</evidence>